<feature type="domain" description="Glycosyl-hydrolase 97 N-terminal" evidence="4">
    <location>
        <begin position="14"/>
        <end position="265"/>
    </location>
</feature>
<reference evidence="6 7" key="1">
    <citation type="submission" date="2019-07" db="EMBL/GenBank/DDBJ databases">
        <title>Genomic Encyclopedia of Type Strains, Phase III (KMG-III): the genomes of soil and plant-associated and newly described type strains.</title>
        <authorList>
            <person name="Whitman W."/>
        </authorList>
    </citation>
    <scope>NUCLEOTIDE SEQUENCE [LARGE SCALE GENOMIC DNA]</scope>
    <source>
        <strain evidence="6 7">BL24</strain>
    </source>
</reference>
<evidence type="ECO:0000259" key="4">
    <source>
        <dbReference type="Pfam" id="PF14508"/>
    </source>
</evidence>
<comment type="caution">
    <text evidence="6">The sequence shown here is derived from an EMBL/GenBank/DDBJ whole genome shotgun (WGS) entry which is preliminary data.</text>
</comment>
<dbReference type="GO" id="GO:0030246">
    <property type="term" value="F:carbohydrate binding"/>
    <property type="evidence" value="ECO:0007669"/>
    <property type="project" value="InterPro"/>
</dbReference>
<dbReference type="AlphaFoldDB" id="A0A5S5CE11"/>
<evidence type="ECO:0000256" key="1">
    <source>
        <dbReference type="ARBA" id="ARBA00022801"/>
    </source>
</evidence>
<dbReference type="InterPro" id="IPR013785">
    <property type="entry name" value="Aldolase_TIM"/>
</dbReference>
<proteinExistence type="predicted"/>
<dbReference type="Pfam" id="PF10566">
    <property type="entry name" value="Glyco_hydro_97"/>
    <property type="match status" value="1"/>
</dbReference>
<organism evidence="6 7">
    <name type="scientific">Paenibacillus methanolicus</name>
    <dbReference type="NCBI Taxonomy" id="582686"/>
    <lineage>
        <taxon>Bacteria</taxon>
        <taxon>Bacillati</taxon>
        <taxon>Bacillota</taxon>
        <taxon>Bacilli</taxon>
        <taxon>Bacillales</taxon>
        <taxon>Paenibacillaceae</taxon>
        <taxon>Paenibacillus</taxon>
    </lineage>
</organism>
<feature type="domain" description="Glycosyl-hydrolase 97 C-terminal oligomerisation" evidence="5">
    <location>
        <begin position="519"/>
        <end position="614"/>
    </location>
</feature>
<dbReference type="InterPro" id="IPR019563">
    <property type="entry name" value="GH97_catalytic"/>
</dbReference>
<dbReference type="InterPro" id="IPR014718">
    <property type="entry name" value="GH-type_carb-bd"/>
</dbReference>
<accession>A0A5S5CE11</accession>
<evidence type="ECO:0000313" key="7">
    <source>
        <dbReference type="Proteomes" id="UP000323257"/>
    </source>
</evidence>
<keyword evidence="7" id="KW-1185">Reference proteome</keyword>
<evidence type="ECO:0000313" key="6">
    <source>
        <dbReference type="EMBL" id="TYP76732.1"/>
    </source>
</evidence>
<evidence type="ECO:0000259" key="5">
    <source>
        <dbReference type="Pfam" id="PF14509"/>
    </source>
</evidence>
<dbReference type="Gene3D" id="3.20.20.70">
    <property type="entry name" value="Aldolase class I"/>
    <property type="match status" value="1"/>
</dbReference>
<dbReference type="InterPro" id="IPR013780">
    <property type="entry name" value="Glyco_hydro_b"/>
</dbReference>
<dbReference type="RefSeq" id="WP_187434148.1">
    <property type="nucleotide sequence ID" value="NZ_VNHS01000003.1"/>
</dbReference>
<dbReference type="Pfam" id="PF14508">
    <property type="entry name" value="GH97_N"/>
    <property type="match status" value="1"/>
</dbReference>
<dbReference type="SUPFAM" id="SSF51445">
    <property type="entry name" value="(Trans)glycosidases"/>
    <property type="match status" value="1"/>
</dbReference>
<name>A0A5S5CE11_9BACL</name>
<dbReference type="InterPro" id="IPR052720">
    <property type="entry name" value="Glycosyl_hydrolase_97"/>
</dbReference>
<dbReference type="GO" id="GO:0016798">
    <property type="term" value="F:hydrolase activity, acting on glycosyl bonds"/>
    <property type="evidence" value="ECO:0007669"/>
    <property type="project" value="UniProtKB-KW"/>
</dbReference>
<dbReference type="Gene3D" id="2.60.40.1180">
    <property type="entry name" value="Golgi alpha-mannosidase II"/>
    <property type="match status" value="1"/>
</dbReference>
<evidence type="ECO:0000256" key="2">
    <source>
        <dbReference type="ARBA" id="ARBA00023295"/>
    </source>
</evidence>
<dbReference type="Gene3D" id="2.70.98.10">
    <property type="match status" value="1"/>
</dbReference>
<gene>
    <name evidence="6" type="ORF">BCM02_103396</name>
</gene>
<dbReference type="PANTHER" id="PTHR35803:SF2">
    <property type="entry name" value="RETAINING ALPHA-GALACTOSIDASE"/>
    <property type="match status" value="1"/>
</dbReference>
<dbReference type="InterPro" id="IPR017853">
    <property type="entry name" value="GH"/>
</dbReference>
<protein>
    <submittedName>
        <fullName evidence="6">Alpha-glucosidase</fullName>
    </submittedName>
</protein>
<dbReference type="PANTHER" id="PTHR35803">
    <property type="entry name" value="GLUCAN 1,4-ALPHA-GLUCOSIDASE SUSB-RELATED"/>
    <property type="match status" value="1"/>
</dbReference>
<dbReference type="EMBL" id="VNHS01000003">
    <property type="protein sequence ID" value="TYP76732.1"/>
    <property type="molecule type" value="Genomic_DNA"/>
</dbReference>
<keyword evidence="1" id="KW-0378">Hydrolase</keyword>
<dbReference type="Proteomes" id="UP000323257">
    <property type="component" value="Unassembled WGS sequence"/>
</dbReference>
<feature type="domain" description="Glycosyl-hydrolase 97 catalytic" evidence="3">
    <location>
        <begin position="293"/>
        <end position="430"/>
    </location>
</feature>
<dbReference type="Pfam" id="PF14509">
    <property type="entry name" value="GH97_C"/>
    <property type="match status" value="1"/>
</dbReference>
<evidence type="ECO:0000259" key="3">
    <source>
        <dbReference type="Pfam" id="PF10566"/>
    </source>
</evidence>
<keyword evidence="2" id="KW-0326">Glycosidase</keyword>
<dbReference type="InterPro" id="IPR029486">
    <property type="entry name" value="GH97_N"/>
</dbReference>
<sequence>MQRKSTSPAAHCQLQSPKGAVVGDITINERGRLQYAVTFHGRTVIAASDLGVTIDGHDLGQGVSFGDAAQADRFETYPTRGVHGEAVHEGRELQLPVIHSASGRAYTVQARAYEDGFALRYIIPGAGPTTVQGESTSWQLPAAAKAWMFERNNEWKLKSYAGEWIAVTTDALHHVSSQGSIQGTPLVVELPEALGYAVICEAALYAYSGMRLEAAGGGIVKAHFTEGTNGFRLVGDVTTPWRVTMLAKDLNGLVNSDLLTNLNPPPDPTLFADTAYIRPGRSVWRWWSRGTGNFQEEKAMVEHAEALGYEFTTVDEGWELWEDKWRALKELTDYAGGKNVGVFVWKRSTELNHPQDEYRVMREFMDQVKAAGVAGFKIDFIDCEDLGSIAFEIAALRMAAERKLMVNFHGISKPTGESRTYPNEISREGIRGLELNRMSEGPITASHNAALPFTRFLAGHGDYTPIGFSNRGPTTYAHQLATGILFTSPLQVIAEHPEYLLHEPSCRPALDIIRALPTVWHETIVLPESRIGELAVMARRLDDTWYLAVLNGTDEPIALAWESLPFLNQEASCLAVCLSDAGPAAFLREERLIRPRESGLRANLLPCGGYVAVFRPT</sequence>
<dbReference type="InterPro" id="IPR029483">
    <property type="entry name" value="GH97_C"/>
</dbReference>